<feature type="compositionally biased region" description="Basic and acidic residues" evidence="1">
    <location>
        <begin position="10"/>
        <end position="54"/>
    </location>
</feature>
<dbReference type="HOGENOM" id="CLU_1408865_0_0_1"/>
<protein>
    <submittedName>
        <fullName evidence="2">Uncharacterized protein</fullName>
    </submittedName>
</protein>
<feature type="region of interest" description="Disordered" evidence="1">
    <location>
        <begin position="1"/>
        <end position="91"/>
    </location>
</feature>
<evidence type="ECO:0000313" key="3">
    <source>
        <dbReference type="Proteomes" id="UP000027222"/>
    </source>
</evidence>
<dbReference type="EMBL" id="KL142370">
    <property type="protein sequence ID" value="KDR82187.1"/>
    <property type="molecule type" value="Genomic_DNA"/>
</dbReference>
<dbReference type="Proteomes" id="UP000027222">
    <property type="component" value="Unassembled WGS sequence"/>
</dbReference>
<feature type="compositionally biased region" description="Basic and acidic residues" evidence="1">
    <location>
        <begin position="135"/>
        <end position="147"/>
    </location>
</feature>
<accession>A0A067TIK5</accession>
<reference evidence="3" key="1">
    <citation type="journal article" date="2014" name="Proc. Natl. Acad. Sci. U.S.A.">
        <title>Extensive sampling of basidiomycete genomes demonstrates inadequacy of the white-rot/brown-rot paradigm for wood decay fungi.</title>
        <authorList>
            <person name="Riley R."/>
            <person name="Salamov A.A."/>
            <person name="Brown D.W."/>
            <person name="Nagy L.G."/>
            <person name="Floudas D."/>
            <person name="Held B.W."/>
            <person name="Levasseur A."/>
            <person name="Lombard V."/>
            <person name="Morin E."/>
            <person name="Otillar R."/>
            <person name="Lindquist E.A."/>
            <person name="Sun H."/>
            <person name="LaButti K.M."/>
            <person name="Schmutz J."/>
            <person name="Jabbour D."/>
            <person name="Luo H."/>
            <person name="Baker S.E."/>
            <person name="Pisabarro A.G."/>
            <person name="Walton J.D."/>
            <person name="Blanchette R.A."/>
            <person name="Henrissat B."/>
            <person name="Martin F."/>
            <person name="Cullen D."/>
            <person name="Hibbett D.S."/>
            <person name="Grigoriev I.V."/>
        </authorList>
    </citation>
    <scope>NUCLEOTIDE SEQUENCE [LARGE SCALE GENOMIC DNA]</scope>
    <source>
        <strain evidence="3">CBS 339.88</strain>
    </source>
</reference>
<organism evidence="2 3">
    <name type="scientific">Galerina marginata (strain CBS 339.88)</name>
    <dbReference type="NCBI Taxonomy" id="685588"/>
    <lineage>
        <taxon>Eukaryota</taxon>
        <taxon>Fungi</taxon>
        <taxon>Dikarya</taxon>
        <taxon>Basidiomycota</taxon>
        <taxon>Agaricomycotina</taxon>
        <taxon>Agaricomycetes</taxon>
        <taxon>Agaricomycetidae</taxon>
        <taxon>Agaricales</taxon>
        <taxon>Agaricineae</taxon>
        <taxon>Strophariaceae</taxon>
        <taxon>Galerina</taxon>
    </lineage>
</organism>
<feature type="region of interest" description="Disordered" evidence="1">
    <location>
        <begin position="135"/>
        <end position="172"/>
    </location>
</feature>
<gene>
    <name evidence="2" type="ORF">GALMADRAFT_135550</name>
</gene>
<evidence type="ECO:0000256" key="1">
    <source>
        <dbReference type="SAM" id="MobiDB-lite"/>
    </source>
</evidence>
<sequence length="193" mass="21053">MYPGKKKGRGKFEVEGRRKETGTDKLTNDKEKTKLKESKKGKAEEDEKDTHGLDPPEEGAVLPGTTLLVFDTKQGSDDERGDGDEVVEGGAGADELGVVVVEVLGTRAVVEEDELELEDEKLELKLEAMDKKLEVEELKPPAGRDENCGQQRGGRHEAGRWSPGRGGRRLVDNGQLASELHALLAKIGTILQQ</sequence>
<dbReference type="AlphaFoldDB" id="A0A067TIK5"/>
<keyword evidence="3" id="KW-1185">Reference proteome</keyword>
<evidence type="ECO:0000313" key="2">
    <source>
        <dbReference type="EMBL" id="KDR82187.1"/>
    </source>
</evidence>
<name>A0A067TIK5_GALM3</name>
<proteinExistence type="predicted"/>